<organism evidence="3 4">
    <name type="scientific">Thiothrix winogradskyi</name>
    <dbReference type="NCBI Taxonomy" id="96472"/>
    <lineage>
        <taxon>Bacteria</taxon>
        <taxon>Pseudomonadati</taxon>
        <taxon>Pseudomonadota</taxon>
        <taxon>Gammaproteobacteria</taxon>
        <taxon>Thiotrichales</taxon>
        <taxon>Thiotrichaceae</taxon>
        <taxon>Thiothrix</taxon>
    </lineage>
</organism>
<evidence type="ECO:0000313" key="3">
    <source>
        <dbReference type="EMBL" id="UJS26547.1"/>
    </source>
</evidence>
<dbReference type="RefSeq" id="WP_236501948.1">
    <property type="nucleotide sequence ID" value="NZ_CP091244.1"/>
</dbReference>
<feature type="domain" description="HupH hydrogenase expression protein C-terminal" evidence="2">
    <location>
        <begin position="165"/>
        <end position="278"/>
    </location>
</feature>
<gene>
    <name evidence="3" type="ORF">L2Y54_11015</name>
</gene>
<proteinExistence type="inferred from homology"/>
<accession>A0ABY3T5T5</accession>
<evidence type="ECO:0000259" key="2">
    <source>
        <dbReference type="Pfam" id="PF04809"/>
    </source>
</evidence>
<dbReference type="Proteomes" id="UP001054801">
    <property type="component" value="Chromosome"/>
</dbReference>
<dbReference type="Gene3D" id="3.30.1370.140">
    <property type="entry name" value="HupH hydrogenase expression protein, C-terminal domain"/>
    <property type="match status" value="2"/>
</dbReference>
<comment type="similarity">
    <text evidence="1">Belongs to the HupH/HyaF family.</text>
</comment>
<keyword evidence="4" id="KW-1185">Reference proteome</keyword>
<feature type="domain" description="HupH hydrogenase expression protein C-terminal" evidence="2">
    <location>
        <begin position="73"/>
        <end position="143"/>
    </location>
</feature>
<dbReference type="InterPro" id="IPR038527">
    <property type="entry name" value="HupH_C_sf"/>
</dbReference>
<reference evidence="3" key="1">
    <citation type="journal article" date="2022" name="Microorganisms">
        <title>Two New Species of Filamentous Sulfur Bacteria of the Genus Thiothrix, Thiothrix winogradskyi sp. nov. and 'Candidatus Thiothrix sulfatifontis' sp. nov.</title>
        <authorList>
            <person name="Ravin N.V."/>
            <person name="Rossetti S."/>
            <person name="Beletsky A.V."/>
            <person name="Kadnikov V.V."/>
            <person name="Rudenko T.S."/>
            <person name="Smolyakov D.D."/>
            <person name="Moskvitina M.I."/>
            <person name="Gureeva M.V."/>
            <person name="Mardanov A.V."/>
            <person name="Grabovich M.Y."/>
        </authorList>
    </citation>
    <scope>NUCLEOTIDE SEQUENCE</scope>
    <source>
        <strain evidence="3">CT3</strain>
    </source>
</reference>
<evidence type="ECO:0000256" key="1">
    <source>
        <dbReference type="ARBA" id="ARBA00010832"/>
    </source>
</evidence>
<dbReference type="InterPro" id="IPR006894">
    <property type="entry name" value="HupH_Hydgase_express_prot_C"/>
</dbReference>
<sequence>MMNMHLLGIPVVGMGSQPEEDDELNYMQMPQGMATYRPTILPEQEDLADYPQVFTLLQQAQDLLDVGAGHLDLSAAQPAEKRLLNQILGEGEVSILFDTGNGGHIEIQETSLPGVWWHRTLDALKTCVDESVEVAGIPDLIRNTTFANAAPVLALPDVQHLPEGVINAPGLLAELQEQVQQQYVGHVINLTLLPLSPEDLECITQTLSVGKAAILSRGYGNCRITATAIRHVWWVQYFNSSDTLILNTLEVVVVPLVACASSEDLADSRERLQEIREALQ</sequence>
<evidence type="ECO:0000313" key="4">
    <source>
        <dbReference type="Proteomes" id="UP001054801"/>
    </source>
</evidence>
<dbReference type="EMBL" id="CP091244">
    <property type="protein sequence ID" value="UJS26547.1"/>
    <property type="molecule type" value="Genomic_DNA"/>
</dbReference>
<name>A0ABY3T5T5_9GAMM</name>
<protein>
    <submittedName>
        <fullName evidence="3">Hydrogenase expression/formation protein</fullName>
    </submittedName>
</protein>
<dbReference type="Pfam" id="PF04809">
    <property type="entry name" value="HupH_C"/>
    <property type="match status" value="2"/>
</dbReference>